<dbReference type="EMBL" id="JACADJ010000007">
    <property type="protein sequence ID" value="NWH04034.1"/>
    <property type="molecule type" value="Genomic_DNA"/>
</dbReference>
<evidence type="ECO:0000256" key="2">
    <source>
        <dbReference type="ARBA" id="ARBA00022747"/>
    </source>
</evidence>
<sequence length="442" mass="51148">MGTPDHIEKMLDNQLPEGWKRKIIKRDYSVTLGKMIQSQQKSEEETEEYYLRSANIKWGGVDLASIKRMWFSPFEKEKLALKKGDLLVSEGGDVGRTSVWDEELSACYIQNAINRIRSKTENNSTLFLYYWLYMLKHAGYIDAIVSRITIAHLTAEKLERLLCVCPPIIDQIRITKYLEKILSQIEDTISIKQNQFDVLEDLKKSIIHKAVTKGLDESVEMKVACVEWFSETPNNWKKFRIKDVVDISPGFSEDAPSNGGIYTIVPMEAVSVKGDVDNQKKLMFEEISTGLTHFENGDIIFAKITPCMENGKGAYVRNIETQYGFGSTEFHVMRPRCKIEGRFLYYYTYDAEYRSYAALNMTGAAGQKRVSRKFLAYTEIYLPEIKEQIKIANYLDQKIFQIEKLKKNITQQIETLELYRKSIIHECVTGKRRVTEDDLKEL</sequence>
<accession>A0A850SRH2</accession>
<dbReference type="PANTHER" id="PTHR30408">
    <property type="entry name" value="TYPE-1 RESTRICTION ENZYME ECOKI SPECIFICITY PROTEIN"/>
    <property type="match status" value="1"/>
</dbReference>
<dbReference type="SUPFAM" id="SSF116734">
    <property type="entry name" value="DNA methylase specificity domain"/>
    <property type="match status" value="2"/>
</dbReference>
<dbReference type="InterPro" id="IPR000055">
    <property type="entry name" value="Restrct_endonuc_typeI_TRD"/>
</dbReference>
<dbReference type="Proteomes" id="UP000553343">
    <property type="component" value="Unassembled WGS sequence"/>
</dbReference>
<keyword evidence="5" id="KW-0255">Endonuclease</keyword>
<keyword evidence="3" id="KW-0238">DNA-binding</keyword>
<dbReference type="PANTHER" id="PTHR30408:SF12">
    <property type="entry name" value="TYPE I RESTRICTION ENZYME MJAVIII SPECIFICITY SUBUNIT"/>
    <property type="match status" value="1"/>
</dbReference>
<keyword evidence="5" id="KW-0378">Hydrolase</keyword>
<feature type="domain" description="Type I restriction modification DNA specificity" evidence="4">
    <location>
        <begin position="233"/>
        <end position="414"/>
    </location>
</feature>
<keyword evidence="6" id="KW-1185">Reference proteome</keyword>
<evidence type="ECO:0000259" key="4">
    <source>
        <dbReference type="Pfam" id="PF01420"/>
    </source>
</evidence>
<dbReference type="Pfam" id="PF01420">
    <property type="entry name" value="Methylase_S"/>
    <property type="match status" value="2"/>
</dbReference>
<keyword evidence="2" id="KW-0680">Restriction system</keyword>
<evidence type="ECO:0000313" key="5">
    <source>
        <dbReference type="EMBL" id="NWH04034.1"/>
    </source>
</evidence>
<evidence type="ECO:0000313" key="6">
    <source>
        <dbReference type="Proteomes" id="UP000553343"/>
    </source>
</evidence>
<name>A0A850SRH2_9BACT</name>
<organism evidence="5 6">
    <name type="scientific">Desulfobacter latus</name>
    <dbReference type="NCBI Taxonomy" id="2292"/>
    <lineage>
        <taxon>Bacteria</taxon>
        <taxon>Pseudomonadati</taxon>
        <taxon>Thermodesulfobacteriota</taxon>
        <taxon>Desulfobacteria</taxon>
        <taxon>Desulfobacterales</taxon>
        <taxon>Desulfobacteraceae</taxon>
        <taxon>Desulfobacter</taxon>
    </lineage>
</organism>
<comment type="caution">
    <text evidence="5">The sequence shown here is derived from an EMBL/GenBank/DDBJ whole genome shotgun (WGS) entry which is preliminary data.</text>
</comment>
<comment type="similarity">
    <text evidence="1">Belongs to the type-I restriction system S methylase family.</text>
</comment>
<dbReference type="Gene3D" id="3.90.220.20">
    <property type="entry name" value="DNA methylase specificity domains"/>
    <property type="match status" value="2"/>
</dbReference>
<gene>
    <name evidence="5" type="ORF">HXW94_03355</name>
</gene>
<reference evidence="5 6" key="1">
    <citation type="submission" date="2020-06" db="EMBL/GenBank/DDBJ databases">
        <title>High-quality draft genome of sulfate reducer Desulfobacter latus type strain AcrS2 isolated from marine sediment.</title>
        <authorList>
            <person name="Hoppe M."/>
            <person name="Larsen C.K."/>
            <person name="Marshall I.P.G."/>
            <person name="Schramm A."/>
            <person name="Marietou A.G."/>
        </authorList>
    </citation>
    <scope>NUCLEOTIDE SEQUENCE [LARGE SCALE GENOMIC DNA]</scope>
    <source>
        <strain evidence="5 6">AcRS2</strain>
    </source>
</reference>
<feature type="domain" description="Type I restriction modification DNA specificity" evidence="4">
    <location>
        <begin position="76"/>
        <end position="189"/>
    </location>
</feature>
<evidence type="ECO:0000256" key="3">
    <source>
        <dbReference type="ARBA" id="ARBA00023125"/>
    </source>
</evidence>
<dbReference type="RefSeq" id="WP_178365489.1">
    <property type="nucleotide sequence ID" value="NZ_JACADJ010000007.1"/>
</dbReference>
<protein>
    <submittedName>
        <fullName evidence="5">Restriction endonuclease subunit S</fullName>
    </submittedName>
</protein>
<dbReference type="GO" id="GO:0004519">
    <property type="term" value="F:endonuclease activity"/>
    <property type="evidence" value="ECO:0007669"/>
    <property type="project" value="UniProtKB-KW"/>
</dbReference>
<keyword evidence="5" id="KW-0540">Nuclease</keyword>
<dbReference type="GO" id="GO:0009307">
    <property type="term" value="P:DNA restriction-modification system"/>
    <property type="evidence" value="ECO:0007669"/>
    <property type="project" value="UniProtKB-KW"/>
</dbReference>
<dbReference type="GO" id="GO:0003677">
    <property type="term" value="F:DNA binding"/>
    <property type="evidence" value="ECO:0007669"/>
    <property type="project" value="UniProtKB-KW"/>
</dbReference>
<dbReference type="AlphaFoldDB" id="A0A850SRH2"/>
<dbReference type="CDD" id="cd17260">
    <property type="entry name" value="RMtype1_S_EcoEI-TRD1-CR1_like"/>
    <property type="match status" value="1"/>
</dbReference>
<dbReference type="InterPro" id="IPR044946">
    <property type="entry name" value="Restrct_endonuc_typeI_TRD_sf"/>
</dbReference>
<dbReference type="InterPro" id="IPR052021">
    <property type="entry name" value="Type-I_RS_S_subunit"/>
</dbReference>
<evidence type="ECO:0000256" key="1">
    <source>
        <dbReference type="ARBA" id="ARBA00010923"/>
    </source>
</evidence>
<proteinExistence type="inferred from homology"/>